<feature type="region of interest" description="Disordered" evidence="1">
    <location>
        <begin position="138"/>
        <end position="175"/>
    </location>
</feature>
<evidence type="ECO:0000256" key="1">
    <source>
        <dbReference type="SAM" id="MobiDB-lite"/>
    </source>
</evidence>
<protein>
    <submittedName>
        <fullName evidence="2">Uncharacterized protein</fullName>
    </submittedName>
</protein>
<sequence>MQSSGSITNPRFEGLRSSSSSVLGSNGLDRGMLHMSSTSKERPQLKGDIITSPSTEHDNMINAAGTSEEGGRVLSNSATHLQSQTGLVNLPKIADGSRHEFGVNGGDAVNNYSSNGNKYDDNKYDDNKYDDNSHINNLGPTLVTNSRHPLPQHESSHQGPTYTGFKDDNSAFPGSEVHPLPINNNRSSLQPFCNRPTSPLRTTTLSSQMADGRPMGNGGLCTAAGSDGRNAPNAYNGIDPKYGSGTESQSHENGALRNQNYNSGGDYGNKNNMYINNNGTMMYSQGNVYKGEMNPQAIHSLVSVTPDQHMMMNRNNNDNCNSNNYGLNNLYVQENVRNANNSNGNTTGRQQVRMIFSIGVNDALEIASEPSDTEYD</sequence>
<feature type="compositionally biased region" description="Low complexity" evidence="1">
    <location>
        <begin position="15"/>
        <end position="28"/>
    </location>
</feature>
<gene>
    <name evidence="2" type="ORF">PPAR00522_LOCUS8305</name>
</gene>
<dbReference type="AlphaFoldDB" id="A0A7S0UU00"/>
<accession>A0A7S0UU00</accession>
<feature type="compositionally biased region" description="Polar residues" evidence="1">
    <location>
        <begin position="138"/>
        <end position="147"/>
    </location>
</feature>
<feature type="region of interest" description="Disordered" evidence="1">
    <location>
        <begin position="1"/>
        <end position="60"/>
    </location>
</feature>
<evidence type="ECO:0000313" key="2">
    <source>
        <dbReference type="EMBL" id="CAD8771902.1"/>
    </source>
</evidence>
<proteinExistence type="predicted"/>
<reference evidence="2" key="1">
    <citation type="submission" date="2021-01" db="EMBL/GenBank/DDBJ databases">
        <authorList>
            <person name="Corre E."/>
            <person name="Pelletier E."/>
            <person name="Niang G."/>
            <person name="Scheremetjew M."/>
            <person name="Finn R."/>
            <person name="Kale V."/>
            <person name="Holt S."/>
            <person name="Cochrane G."/>
            <person name="Meng A."/>
            <person name="Brown T."/>
            <person name="Cohen L."/>
        </authorList>
    </citation>
    <scope>NUCLEOTIDE SEQUENCE</scope>
    <source>
        <strain evidence="2">SAG 63-3</strain>
    </source>
</reference>
<feature type="compositionally biased region" description="Polar residues" evidence="1">
    <location>
        <begin position="245"/>
        <end position="263"/>
    </location>
</feature>
<name>A0A7S0UU00_9CHLO</name>
<dbReference type="EMBL" id="HBFM01013263">
    <property type="protein sequence ID" value="CAD8771902.1"/>
    <property type="molecule type" value="Transcribed_RNA"/>
</dbReference>
<feature type="region of interest" description="Disordered" evidence="1">
    <location>
        <begin position="231"/>
        <end position="264"/>
    </location>
</feature>
<organism evidence="2">
    <name type="scientific">Polytomella parva</name>
    <dbReference type="NCBI Taxonomy" id="51329"/>
    <lineage>
        <taxon>Eukaryota</taxon>
        <taxon>Viridiplantae</taxon>
        <taxon>Chlorophyta</taxon>
        <taxon>core chlorophytes</taxon>
        <taxon>Chlorophyceae</taxon>
        <taxon>CS clade</taxon>
        <taxon>Chlamydomonadales</taxon>
        <taxon>Chlamydomonadaceae</taxon>
        <taxon>Polytomella</taxon>
    </lineage>
</organism>